<dbReference type="InterPro" id="IPR011324">
    <property type="entry name" value="Cytotoxic_necrot_fac-like_cat"/>
</dbReference>
<dbReference type="Pfam" id="PF02578">
    <property type="entry name" value="Cu-oxidase_4"/>
    <property type="match status" value="1"/>
</dbReference>
<dbReference type="PANTHER" id="PTHR30616">
    <property type="entry name" value="UNCHARACTERIZED PROTEIN YFIH"/>
    <property type="match status" value="1"/>
</dbReference>
<dbReference type="InterPro" id="IPR003730">
    <property type="entry name" value="Cu_polyphenol_OxRdtase"/>
</dbReference>
<evidence type="ECO:0000256" key="6">
    <source>
        <dbReference type="ARBA" id="ARBA00022833"/>
    </source>
</evidence>
<keyword evidence="12" id="KW-1185">Reference proteome</keyword>
<evidence type="ECO:0000256" key="9">
    <source>
        <dbReference type="ARBA" id="ARBA00049893"/>
    </source>
</evidence>
<dbReference type="OrthoDB" id="4279at2"/>
<dbReference type="NCBIfam" id="TIGR00726">
    <property type="entry name" value="peptidoglycan editing factor PgeF"/>
    <property type="match status" value="1"/>
</dbReference>
<evidence type="ECO:0000256" key="3">
    <source>
        <dbReference type="ARBA" id="ARBA00022679"/>
    </source>
</evidence>
<comment type="catalytic activity">
    <reaction evidence="8">
        <text>adenosine + phosphate = alpha-D-ribose 1-phosphate + adenine</text>
        <dbReference type="Rhea" id="RHEA:27642"/>
        <dbReference type="ChEBI" id="CHEBI:16335"/>
        <dbReference type="ChEBI" id="CHEBI:16708"/>
        <dbReference type="ChEBI" id="CHEBI:43474"/>
        <dbReference type="ChEBI" id="CHEBI:57720"/>
        <dbReference type="EC" id="2.4.2.1"/>
    </reaction>
    <physiologicalReaction direction="left-to-right" evidence="8">
        <dbReference type="Rhea" id="RHEA:27643"/>
    </physiologicalReaction>
</comment>
<dbReference type="CDD" id="cd16833">
    <property type="entry name" value="YfiH"/>
    <property type="match status" value="1"/>
</dbReference>
<dbReference type="AlphaFoldDB" id="A0A4S1X9A3"/>
<dbReference type="EMBL" id="SRXT01000005">
    <property type="protein sequence ID" value="TGX52671.1"/>
    <property type="molecule type" value="Genomic_DNA"/>
</dbReference>
<comment type="catalytic activity">
    <reaction evidence="7">
        <text>adenosine + H2O + H(+) = inosine + NH4(+)</text>
        <dbReference type="Rhea" id="RHEA:24408"/>
        <dbReference type="ChEBI" id="CHEBI:15377"/>
        <dbReference type="ChEBI" id="CHEBI:15378"/>
        <dbReference type="ChEBI" id="CHEBI:16335"/>
        <dbReference type="ChEBI" id="CHEBI:17596"/>
        <dbReference type="ChEBI" id="CHEBI:28938"/>
        <dbReference type="EC" id="3.5.4.4"/>
    </reaction>
    <physiologicalReaction direction="left-to-right" evidence="7">
        <dbReference type="Rhea" id="RHEA:24409"/>
    </physiologicalReaction>
</comment>
<dbReference type="RefSeq" id="WP_135964381.1">
    <property type="nucleotide sequence ID" value="NZ_SRXT01000005.1"/>
</dbReference>
<keyword evidence="6" id="KW-0862">Zinc</keyword>
<dbReference type="PANTHER" id="PTHR30616:SF2">
    <property type="entry name" value="PURINE NUCLEOSIDE PHOSPHORYLASE LACC1"/>
    <property type="match status" value="1"/>
</dbReference>
<reference evidence="11 12" key="1">
    <citation type="submission" date="2019-04" db="EMBL/GenBank/DDBJ databases">
        <title>Sphingomonas psychrotolerans sp. nov., isolated from soil in the Tianshan Mountains, Xinjiang, China.</title>
        <authorList>
            <person name="Luo Y."/>
            <person name="Sheng H."/>
        </authorList>
    </citation>
    <scope>NUCLEOTIDE SEQUENCE [LARGE SCALE GENOMIC DNA]</scope>
    <source>
        <strain evidence="11 12">ZFGT-11</strain>
    </source>
</reference>
<dbReference type="Proteomes" id="UP000306147">
    <property type="component" value="Unassembled WGS sequence"/>
</dbReference>
<evidence type="ECO:0000256" key="7">
    <source>
        <dbReference type="ARBA" id="ARBA00047989"/>
    </source>
</evidence>
<comment type="catalytic activity">
    <reaction evidence="9">
        <text>S-methyl-5'-thioadenosine + phosphate = 5-(methylsulfanyl)-alpha-D-ribose 1-phosphate + adenine</text>
        <dbReference type="Rhea" id="RHEA:11852"/>
        <dbReference type="ChEBI" id="CHEBI:16708"/>
        <dbReference type="ChEBI" id="CHEBI:17509"/>
        <dbReference type="ChEBI" id="CHEBI:43474"/>
        <dbReference type="ChEBI" id="CHEBI:58533"/>
        <dbReference type="EC" id="2.4.2.28"/>
    </reaction>
    <physiologicalReaction direction="left-to-right" evidence="9">
        <dbReference type="Rhea" id="RHEA:11853"/>
    </physiologicalReaction>
</comment>
<evidence type="ECO:0000313" key="11">
    <source>
        <dbReference type="EMBL" id="TGX52671.1"/>
    </source>
</evidence>
<comment type="similarity">
    <text evidence="2 10">Belongs to the purine nucleoside phosphorylase YfiH/LACC1 family.</text>
</comment>
<dbReference type="GO" id="GO:0005507">
    <property type="term" value="F:copper ion binding"/>
    <property type="evidence" value="ECO:0007669"/>
    <property type="project" value="TreeGrafter"/>
</dbReference>
<proteinExistence type="inferred from homology"/>
<accession>A0A4S1X9A3</accession>
<keyword evidence="5" id="KW-0378">Hydrolase</keyword>
<evidence type="ECO:0000313" key="12">
    <source>
        <dbReference type="Proteomes" id="UP000306147"/>
    </source>
</evidence>
<evidence type="ECO:0000256" key="4">
    <source>
        <dbReference type="ARBA" id="ARBA00022723"/>
    </source>
</evidence>
<protein>
    <recommendedName>
        <fullName evidence="10">Purine nucleoside phosphorylase</fullName>
    </recommendedName>
</protein>
<dbReference type="SUPFAM" id="SSF64438">
    <property type="entry name" value="CNF1/YfiH-like putative cysteine hydrolases"/>
    <property type="match status" value="1"/>
</dbReference>
<name>A0A4S1X9A3_9SPHN</name>
<keyword evidence="3" id="KW-0808">Transferase</keyword>
<comment type="catalytic activity">
    <reaction evidence="1">
        <text>inosine + phosphate = alpha-D-ribose 1-phosphate + hypoxanthine</text>
        <dbReference type="Rhea" id="RHEA:27646"/>
        <dbReference type="ChEBI" id="CHEBI:17368"/>
        <dbReference type="ChEBI" id="CHEBI:17596"/>
        <dbReference type="ChEBI" id="CHEBI:43474"/>
        <dbReference type="ChEBI" id="CHEBI:57720"/>
        <dbReference type="EC" id="2.4.2.1"/>
    </reaction>
    <physiologicalReaction direction="left-to-right" evidence="1">
        <dbReference type="Rhea" id="RHEA:27647"/>
    </physiologicalReaction>
</comment>
<dbReference type="GO" id="GO:0017061">
    <property type="term" value="F:S-methyl-5-thioadenosine phosphorylase activity"/>
    <property type="evidence" value="ECO:0007669"/>
    <property type="project" value="UniProtKB-EC"/>
</dbReference>
<keyword evidence="4" id="KW-0479">Metal-binding</keyword>
<dbReference type="InterPro" id="IPR038371">
    <property type="entry name" value="Cu_polyphenol_OxRdtase_sf"/>
</dbReference>
<evidence type="ECO:0000256" key="10">
    <source>
        <dbReference type="RuleBase" id="RU361274"/>
    </source>
</evidence>
<evidence type="ECO:0000256" key="1">
    <source>
        <dbReference type="ARBA" id="ARBA00000553"/>
    </source>
</evidence>
<evidence type="ECO:0000256" key="2">
    <source>
        <dbReference type="ARBA" id="ARBA00007353"/>
    </source>
</evidence>
<evidence type="ECO:0000256" key="5">
    <source>
        <dbReference type="ARBA" id="ARBA00022801"/>
    </source>
</evidence>
<comment type="caution">
    <text evidence="11">The sequence shown here is derived from an EMBL/GenBank/DDBJ whole genome shotgun (WGS) entry which is preliminary data.</text>
</comment>
<dbReference type="GO" id="GO:0016787">
    <property type="term" value="F:hydrolase activity"/>
    <property type="evidence" value="ECO:0007669"/>
    <property type="project" value="UniProtKB-KW"/>
</dbReference>
<gene>
    <name evidence="11" type="primary">pgeF</name>
    <name evidence="11" type="ORF">E5A73_13565</name>
</gene>
<sequence length="254" mass="27088">MSQVEVTRARALGHVAHGFLGRRGGVSTGMLAGLNVGSGSADDPALIAENRRRAREAVLPGARLVTLFQIHSADAVAVIEPFEERLRPRADALATDRPGLALGILTADCAPVLLADAEAGVVGAAHAGWKGALGGVTDSTIALMETLGAKRERIAAAIGPCIARASYEVDDAFFRRFAEVDPANERFFADGKTDHYQFDLEAYVAHRLAAAGIRTVETLGLDTYSDESRFYSFRRATHRGEPDYGRQIAIIGIS</sequence>
<dbReference type="Gene3D" id="3.60.140.10">
    <property type="entry name" value="CNF1/YfiH-like putative cysteine hydrolases"/>
    <property type="match status" value="1"/>
</dbReference>
<evidence type="ECO:0000256" key="8">
    <source>
        <dbReference type="ARBA" id="ARBA00048968"/>
    </source>
</evidence>
<organism evidence="11 12">
    <name type="scientific">Sphingomonas gei</name>
    <dbReference type="NCBI Taxonomy" id="1395960"/>
    <lineage>
        <taxon>Bacteria</taxon>
        <taxon>Pseudomonadati</taxon>
        <taxon>Pseudomonadota</taxon>
        <taxon>Alphaproteobacteria</taxon>
        <taxon>Sphingomonadales</taxon>
        <taxon>Sphingomonadaceae</taxon>
        <taxon>Sphingomonas</taxon>
    </lineage>
</organism>